<feature type="region of interest" description="Disordered" evidence="1">
    <location>
        <begin position="26"/>
        <end position="50"/>
    </location>
</feature>
<comment type="caution">
    <text evidence="2">The sequence shown here is derived from an EMBL/GenBank/DDBJ whole genome shotgun (WGS) entry which is preliminary data.</text>
</comment>
<organism evidence="2 3">
    <name type="scientific">Lasiosphaeria hispida</name>
    <dbReference type="NCBI Taxonomy" id="260671"/>
    <lineage>
        <taxon>Eukaryota</taxon>
        <taxon>Fungi</taxon>
        <taxon>Dikarya</taxon>
        <taxon>Ascomycota</taxon>
        <taxon>Pezizomycotina</taxon>
        <taxon>Sordariomycetes</taxon>
        <taxon>Sordariomycetidae</taxon>
        <taxon>Sordariales</taxon>
        <taxon>Lasiosphaeriaceae</taxon>
        <taxon>Lasiosphaeria</taxon>
    </lineage>
</organism>
<reference evidence="2" key="1">
    <citation type="journal article" date="2023" name="Mol. Phylogenet. Evol.">
        <title>Genome-scale phylogeny and comparative genomics of the fungal order Sordariales.</title>
        <authorList>
            <person name="Hensen N."/>
            <person name="Bonometti L."/>
            <person name="Westerberg I."/>
            <person name="Brannstrom I.O."/>
            <person name="Guillou S."/>
            <person name="Cros-Aarteil S."/>
            <person name="Calhoun S."/>
            <person name="Haridas S."/>
            <person name="Kuo A."/>
            <person name="Mondo S."/>
            <person name="Pangilinan J."/>
            <person name="Riley R."/>
            <person name="LaButti K."/>
            <person name="Andreopoulos B."/>
            <person name="Lipzen A."/>
            <person name="Chen C."/>
            <person name="Yan M."/>
            <person name="Daum C."/>
            <person name="Ng V."/>
            <person name="Clum A."/>
            <person name="Steindorff A."/>
            <person name="Ohm R.A."/>
            <person name="Martin F."/>
            <person name="Silar P."/>
            <person name="Natvig D.O."/>
            <person name="Lalanne C."/>
            <person name="Gautier V."/>
            <person name="Ament-Velasquez S.L."/>
            <person name="Kruys A."/>
            <person name="Hutchinson M.I."/>
            <person name="Powell A.J."/>
            <person name="Barry K."/>
            <person name="Miller A.N."/>
            <person name="Grigoriev I.V."/>
            <person name="Debuchy R."/>
            <person name="Gladieux P."/>
            <person name="Hiltunen Thoren M."/>
            <person name="Johannesson H."/>
        </authorList>
    </citation>
    <scope>NUCLEOTIDE SEQUENCE</scope>
    <source>
        <strain evidence="2">CBS 955.72</strain>
    </source>
</reference>
<reference evidence="2" key="2">
    <citation type="submission" date="2023-06" db="EMBL/GenBank/DDBJ databases">
        <authorList>
            <consortium name="Lawrence Berkeley National Laboratory"/>
            <person name="Haridas S."/>
            <person name="Hensen N."/>
            <person name="Bonometti L."/>
            <person name="Westerberg I."/>
            <person name="Brannstrom I.O."/>
            <person name="Guillou S."/>
            <person name="Cros-Aarteil S."/>
            <person name="Calhoun S."/>
            <person name="Kuo A."/>
            <person name="Mondo S."/>
            <person name="Pangilinan J."/>
            <person name="Riley R."/>
            <person name="Labutti K."/>
            <person name="Andreopoulos B."/>
            <person name="Lipzen A."/>
            <person name="Chen C."/>
            <person name="Yanf M."/>
            <person name="Daum C."/>
            <person name="Ng V."/>
            <person name="Clum A."/>
            <person name="Steindorff A."/>
            <person name="Ohm R."/>
            <person name="Martin F."/>
            <person name="Silar P."/>
            <person name="Natvig D."/>
            <person name="Lalanne C."/>
            <person name="Gautier V."/>
            <person name="Ament-Velasquez S.L."/>
            <person name="Kruys A."/>
            <person name="Hutchinson M.I."/>
            <person name="Powell A.J."/>
            <person name="Barry K."/>
            <person name="Miller A.N."/>
            <person name="Grigoriev I.V."/>
            <person name="Debuchy R."/>
            <person name="Gladieux P."/>
            <person name="Thoren M.H."/>
            <person name="Johannesson H."/>
        </authorList>
    </citation>
    <scope>NUCLEOTIDE SEQUENCE</scope>
    <source>
        <strain evidence="2">CBS 955.72</strain>
    </source>
</reference>
<sequence>MYAAGQVILCASVSTSTGYGVRHTVSKTRRRGKAEESAGAMQEPGKPRSATRIDVQHVHGLCKSRPEGIASLMLLQIADMLILPGSLGSGRDRELSRSRIIAISVLGNRRSAAAPEQRNALIWPGSLDCRPSRRSFGRVLTLLHRCTAAPLRGGRNASEGLLD</sequence>
<name>A0AAJ0HAB9_9PEZI</name>
<dbReference type="AlphaFoldDB" id="A0AAJ0HAB9"/>
<keyword evidence="3" id="KW-1185">Reference proteome</keyword>
<dbReference type="EMBL" id="JAUIQD010000007">
    <property type="protein sequence ID" value="KAK3344438.1"/>
    <property type="molecule type" value="Genomic_DNA"/>
</dbReference>
<dbReference type="Proteomes" id="UP001275084">
    <property type="component" value="Unassembled WGS sequence"/>
</dbReference>
<accession>A0AAJ0HAB9</accession>
<gene>
    <name evidence="2" type="ORF">B0T25DRAFT_327962</name>
</gene>
<proteinExistence type="predicted"/>
<evidence type="ECO:0000256" key="1">
    <source>
        <dbReference type="SAM" id="MobiDB-lite"/>
    </source>
</evidence>
<evidence type="ECO:0000313" key="3">
    <source>
        <dbReference type="Proteomes" id="UP001275084"/>
    </source>
</evidence>
<protein>
    <submittedName>
        <fullName evidence="2">Uncharacterized protein</fullName>
    </submittedName>
</protein>
<evidence type="ECO:0000313" key="2">
    <source>
        <dbReference type="EMBL" id="KAK3344438.1"/>
    </source>
</evidence>